<keyword evidence="2" id="KW-1185">Reference proteome</keyword>
<dbReference type="OrthoDB" id="6630620at2"/>
<proteinExistence type="predicted"/>
<accession>A0A344J3S2</accession>
<sequence length="86" mass="9472">MNKAQLKRMKVEFEAYMKKAKANGSHVLTYTRPCGCGQIETLAPKAFGHVWDSLTTCPDCGALYFKVITHDRVLVRSEAGGALCHA</sequence>
<dbReference type="AlphaFoldDB" id="A0A344J3S2"/>
<evidence type="ECO:0000313" key="1">
    <source>
        <dbReference type="EMBL" id="AXA83682.1"/>
    </source>
</evidence>
<organism evidence="1 2">
    <name type="scientific">Solilutibacter oculi</name>
    <dbReference type="NCBI Taxonomy" id="2698682"/>
    <lineage>
        <taxon>Bacteria</taxon>
        <taxon>Pseudomonadati</taxon>
        <taxon>Pseudomonadota</taxon>
        <taxon>Gammaproteobacteria</taxon>
        <taxon>Lysobacterales</taxon>
        <taxon>Lysobacteraceae</taxon>
        <taxon>Solilutibacter</taxon>
    </lineage>
</organism>
<dbReference type="KEGG" id="lue:DCD74_02340"/>
<dbReference type="Proteomes" id="UP000251842">
    <property type="component" value="Chromosome"/>
</dbReference>
<name>A0A344J3S2_9GAMM</name>
<gene>
    <name evidence="1" type="ORF">DCD74_02340</name>
</gene>
<dbReference type="RefSeq" id="WP_112925898.1">
    <property type="nucleotide sequence ID" value="NZ_CP029556.1"/>
</dbReference>
<evidence type="ECO:0000313" key="2">
    <source>
        <dbReference type="Proteomes" id="UP000251842"/>
    </source>
</evidence>
<protein>
    <submittedName>
        <fullName evidence="1">Uncharacterized protein</fullName>
    </submittedName>
</protein>
<dbReference type="EMBL" id="CP029556">
    <property type="protein sequence ID" value="AXA83682.1"/>
    <property type="molecule type" value="Genomic_DNA"/>
</dbReference>
<reference evidence="2" key="1">
    <citation type="submission" date="2018-05" db="EMBL/GenBank/DDBJ databases">
        <title>Luteimonas pekinense sp. nov., isolated from human Meibomian gland secretions, Beijing, China.</title>
        <authorList>
            <person name="Wen T."/>
            <person name="Bai H."/>
            <person name="Lv H."/>
        </authorList>
    </citation>
    <scope>NUCLEOTIDE SEQUENCE [LARGE SCALE GENOMIC DNA]</scope>
    <source>
        <strain evidence="2">83-4</strain>
    </source>
</reference>